<evidence type="ECO:0000256" key="1">
    <source>
        <dbReference type="ARBA" id="ARBA00004370"/>
    </source>
</evidence>
<comment type="subcellular location">
    <subcellularLocation>
        <location evidence="1">Membrane</location>
    </subcellularLocation>
</comment>
<dbReference type="RefSeq" id="WP_379898892.1">
    <property type="nucleotide sequence ID" value="NZ_JBHRTR010000015.1"/>
</dbReference>
<keyword evidence="3" id="KW-0679">Respiratory chain</keyword>
<evidence type="ECO:0000313" key="7">
    <source>
        <dbReference type="EMBL" id="MFC3226771.1"/>
    </source>
</evidence>
<evidence type="ECO:0000256" key="4">
    <source>
        <dbReference type="ARBA" id="ARBA00022946"/>
    </source>
</evidence>
<evidence type="ECO:0000256" key="3">
    <source>
        <dbReference type="ARBA" id="ARBA00022660"/>
    </source>
</evidence>
<dbReference type="PANTHER" id="PTHR12219:SF8">
    <property type="entry name" value="NADH DEHYDROGENASE [UBIQUINONE] IRON-SULFUR PROTEIN 4, MITOCHONDRIAL"/>
    <property type="match status" value="1"/>
</dbReference>
<accession>A0ABV7KWK2</accession>
<dbReference type="Pfam" id="PF04800">
    <property type="entry name" value="NDUS4"/>
    <property type="match status" value="1"/>
</dbReference>
<evidence type="ECO:0000313" key="8">
    <source>
        <dbReference type="Proteomes" id="UP001595528"/>
    </source>
</evidence>
<dbReference type="Gene3D" id="3.30.160.190">
    <property type="entry name" value="atu1810 like domain"/>
    <property type="match status" value="1"/>
</dbReference>
<reference evidence="8" key="1">
    <citation type="journal article" date="2019" name="Int. J. Syst. Evol. Microbiol.">
        <title>The Global Catalogue of Microorganisms (GCM) 10K type strain sequencing project: providing services to taxonomists for standard genome sequencing and annotation.</title>
        <authorList>
            <consortium name="The Broad Institute Genomics Platform"/>
            <consortium name="The Broad Institute Genome Sequencing Center for Infectious Disease"/>
            <person name="Wu L."/>
            <person name="Ma J."/>
        </authorList>
    </citation>
    <scope>NUCLEOTIDE SEQUENCE [LARGE SCALE GENOMIC DNA]</scope>
    <source>
        <strain evidence="8">KCTC 42964</strain>
    </source>
</reference>
<dbReference type="PANTHER" id="PTHR12219">
    <property type="entry name" value="NADH-UBIQUINONE OXIDOREDUCTASE"/>
    <property type="match status" value="1"/>
</dbReference>
<organism evidence="7 8">
    <name type="scientific">Marinibaculum pumilum</name>
    <dbReference type="NCBI Taxonomy" id="1766165"/>
    <lineage>
        <taxon>Bacteria</taxon>
        <taxon>Pseudomonadati</taxon>
        <taxon>Pseudomonadota</taxon>
        <taxon>Alphaproteobacteria</taxon>
        <taxon>Rhodospirillales</taxon>
        <taxon>Rhodospirillaceae</taxon>
        <taxon>Marinibaculum</taxon>
    </lineage>
</organism>
<protein>
    <submittedName>
        <fullName evidence="7">ETC complex I subunit</fullName>
    </submittedName>
</protein>
<keyword evidence="6" id="KW-0472">Membrane</keyword>
<keyword evidence="4" id="KW-0809">Transit peptide</keyword>
<keyword evidence="2" id="KW-0813">Transport</keyword>
<keyword evidence="8" id="KW-1185">Reference proteome</keyword>
<evidence type="ECO:0000256" key="6">
    <source>
        <dbReference type="ARBA" id="ARBA00023136"/>
    </source>
</evidence>
<sequence length="96" mass="11210">MRARIYQPTKTAMQSGRARTRQWLLEYYPTTQFVEPLMGWTGVEGTQGQVRLRFPSKEAAIAYAKKHGIPYDIEAAHQRRFHIKAYADNFAYDRAE</sequence>
<dbReference type="InterPro" id="IPR038532">
    <property type="entry name" value="NDUFS4-like_sf"/>
</dbReference>
<keyword evidence="5" id="KW-0249">Electron transport</keyword>
<name>A0ABV7KWK2_9PROT</name>
<comment type="caution">
    <text evidence="7">The sequence shown here is derived from an EMBL/GenBank/DDBJ whole genome shotgun (WGS) entry which is preliminary data.</text>
</comment>
<proteinExistence type="predicted"/>
<dbReference type="EMBL" id="JBHRTR010000015">
    <property type="protein sequence ID" value="MFC3226771.1"/>
    <property type="molecule type" value="Genomic_DNA"/>
</dbReference>
<gene>
    <name evidence="7" type="ORF">ACFOGJ_05995</name>
</gene>
<evidence type="ECO:0000256" key="5">
    <source>
        <dbReference type="ARBA" id="ARBA00022982"/>
    </source>
</evidence>
<dbReference type="Proteomes" id="UP001595528">
    <property type="component" value="Unassembled WGS sequence"/>
</dbReference>
<evidence type="ECO:0000256" key="2">
    <source>
        <dbReference type="ARBA" id="ARBA00022448"/>
    </source>
</evidence>
<dbReference type="InterPro" id="IPR006885">
    <property type="entry name" value="NADH_UbQ_FeS_4_mit-like"/>
</dbReference>